<dbReference type="InterPro" id="IPR001647">
    <property type="entry name" value="HTH_TetR"/>
</dbReference>
<dbReference type="InterPro" id="IPR050109">
    <property type="entry name" value="HTH-type_TetR-like_transc_reg"/>
</dbReference>
<feature type="domain" description="HTH tetR-type" evidence="5">
    <location>
        <begin position="15"/>
        <end position="75"/>
    </location>
</feature>
<dbReference type="PROSITE" id="PS50977">
    <property type="entry name" value="HTH_TETR_2"/>
    <property type="match status" value="1"/>
</dbReference>
<dbReference type="GO" id="GO:0000976">
    <property type="term" value="F:transcription cis-regulatory region binding"/>
    <property type="evidence" value="ECO:0007669"/>
    <property type="project" value="TreeGrafter"/>
</dbReference>
<keyword evidence="3" id="KW-0804">Transcription</keyword>
<sequence length="225" mass="24280">MADTLTAPRRRLPRASRRAQLLGIATELFAEHGYHHISMDDIADRAGVSKPVLYRHFPSKLDLYLAVVDACADHLVREVEEALAPARALEDVPGQTVVRAVVDAYATFALTSGRAASLLFESDVTRDDTVRARVMRPDVTIACSFADVLVHLSGMSRQQAEVLGRTFTGVARTAAAEIVRTLAEAADDELGRRAADEVADLLASFTWGGLRDLVVTADPPQTASA</sequence>
<gene>
    <name evidence="6" type="ORF">CLV34_0599</name>
</gene>
<evidence type="ECO:0000256" key="2">
    <source>
        <dbReference type="ARBA" id="ARBA00023125"/>
    </source>
</evidence>
<keyword evidence="7" id="KW-1185">Reference proteome</keyword>
<accession>A0A2M8WUY9</accession>
<evidence type="ECO:0000256" key="4">
    <source>
        <dbReference type="PROSITE-ProRule" id="PRU00335"/>
    </source>
</evidence>
<keyword evidence="1" id="KW-0805">Transcription regulation</keyword>
<dbReference type="FunFam" id="1.10.10.60:FF:000141">
    <property type="entry name" value="TetR family transcriptional regulator"/>
    <property type="match status" value="1"/>
</dbReference>
<reference evidence="6 7" key="1">
    <citation type="submission" date="2017-11" db="EMBL/GenBank/DDBJ databases">
        <title>Genomic Encyclopedia of Archaeal and Bacterial Type Strains, Phase II (KMG-II): From Individual Species to Whole Genera.</title>
        <authorList>
            <person name="Goeker M."/>
        </authorList>
    </citation>
    <scope>NUCLEOTIDE SEQUENCE [LARGE SCALE GENOMIC DNA]</scope>
    <source>
        <strain evidence="6 7">DSM 22413</strain>
    </source>
</reference>
<dbReference type="InterPro" id="IPR009057">
    <property type="entry name" value="Homeodomain-like_sf"/>
</dbReference>
<dbReference type="Gene3D" id="1.10.357.10">
    <property type="entry name" value="Tetracycline Repressor, domain 2"/>
    <property type="match status" value="1"/>
</dbReference>
<dbReference type="PRINTS" id="PR00455">
    <property type="entry name" value="HTHTETR"/>
</dbReference>
<dbReference type="PROSITE" id="PS01081">
    <property type="entry name" value="HTH_TETR_1"/>
    <property type="match status" value="1"/>
</dbReference>
<feature type="DNA-binding region" description="H-T-H motif" evidence="4">
    <location>
        <begin position="38"/>
        <end position="57"/>
    </location>
</feature>
<protein>
    <submittedName>
        <fullName evidence="6">TetR family transcriptional regulator</fullName>
    </submittedName>
</protein>
<dbReference type="EMBL" id="PGTZ01000006">
    <property type="protein sequence ID" value="PJI94752.1"/>
    <property type="molecule type" value="Genomic_DNA"/>
</dbReference>
<dbReference type="PANTHER" id="PTHR30055:SF226">
    <property type="entry name" value="HTH-TYPE TRANSCRIPTIONAL REGULATOR PKSA"/>
    <property type="match status" value="1"/>
</dbReference>
<dbReference type="InterPro" id="IPR023772">
    <property type="entry name" value="DNA-bd_HTH_TetR-type_CS"/>
</dbReference>
<dbReference type="AlphaFoldDB" id="A0A2M8WUY9"/>
<dbReference type="SUPFAM" id="SSF46689">
    <property type="entry name" value="Homeodomain-like"/>
    <property type="match status" value="1"/>
</dbReference>
<evidence type="ECO:0000256" key="3">
    <source>
        <dbReference type="ARBA" id="ARBA00023163"/>
    </source>
</evidence>
<proteinExistence type="predicted"/>
<name>A0A2M8WUY9_9MICO</name>
<dbReference type="Pfam" id="PF00440">
    <property type="entry name" value="TetR_N"/>
    <property type="match status" value="1"/>
</dbReference>
<evidence type="ECO:0000259" key="5">
    <source>
        <dbReference type="PROSITE" id="PS50977"/>
    </source>
</evidence>
<dbReference type="PANTHER" id="PTHR30055">
    <property type="entry name" value="HTH-TYPE TRANSCRIPTIONAL REGULATOR RUTR"/>
    <property type="match status" value="1"/>
</dbReference>
<evidence type="ECO:0000256" key="1">
    <source>
        <dbReference type="ARBA" id="ARBA00023015"/>
    </source>
</evidence>
<keyword evidence="2 4" id="KW-0238">DNA-binding</keyword>
<dbReference type="Proteomes" id="UP000231586">
    <property type="component" value="Unassembled WGS sequence"/>
</dbReference>
<dbReference type="OrthoDB" id="70491at2"/>
<dbReference type="GO" id="GO:0045892">
    <property type="term" value="P:negative regulation of DNA-templated transcription"/>
    <property type="evidence" value="ECO:0007669"/>
    <property type="project" value="UniProtKB-ARBA"/>
</dbReference>
<evidence type="ECO:0000313" key="7">
    <source>
        <dbReference type="Proteomes" id="UP000231586"/>
    </source>
</evidence>
<organism evidence="6 7">
    <name type="scientific">Luteimicrobium subarcticum</name>
    <dbReference type="NCBI Taxonomy" id="620910"/>
    <lineage>
        <taxon>Bacteria</taxon>
        <taxon>Bacillati</taxon>
        <taxon>Actinomycetota</taxon>
        <taxon>Actinomycetes</taxon>
        <taxon>Micrococcales</taxon>
        <taxon>Luteimicrobium</taxon>
    </lineage>
</organism>
<dbReference type="GO" id="GO:0003700">
    <property type="term" value="F:DNA-binding transcription factor activity"/>
    <property type="evidence" value="ECO:0007669"/>
    <property type="project" value="TreeGrafter"/>
</dbReference>
<comment type="caution">
    <text evidence="6">The sequence shown here is derived from an EMBL/GenBank/DDBJ whole genome shotgun (WGS) entry which is preliminary data.</text>
</comment>
<evidence type="ECO:0000313" key="6">
    <source>
        <dbReference type="EMBL" id="PJI94752.1"/>
    </source>
</evidence>
<dbReference type="RefSeq" id="WP_100348719.1">
    <property type="nucleotide sequence ID" value="NZ_PGTZ01000006.1"/>
</dbReference>